<dbReference type="CDD" id="cd09597">
    <property type="entry name" value="M4_TLP"/>
    <property type="match status" value="1"/>
</dbReference>
<comment type="function">
    <text evidence="8">Extracellular zinc metalloprotease.</text>
</comment>
<proteinExistence type="inferred from homology"/>
<evidence type="ECO:0000256" key="6">
    <source>
        <dbReference type="ARBA" id="ARBA00023049"/>
    </source>
</evidence>
<sequence length="359" mass="38359">MVQGEPGGGNTMVCFILPAHLLIELAEAGNVDIRDTIPTLLASAALRTQRDTLTEAVQFLDLNAGQLRGPASEFKAVHDVQGGDERNLPGVMRRKEGDGANSDPAVNDAFDNADRTYDFYRDVLGRHSVDGNGLRLVSSVHFGRGFDNAFWDGTQMVYGDGSGKVFQPGALARDVSVVGHEITHGVVQYTAGLRYRQQSGALNESWADVFGSLVKQHALGQSADQADWLIGAGILGTQLQGVALRSMKDPGKAHQLDRQPAHMRSYVDLPDDGNPRNDNGGVHINSGIPNKAFHLTATRLGGNAWERAGKVWYDALATKLRVNSDFAEAAAATVASAQALFGADVANTVRSAWNDVGVS</sequence>
<dbReference type="PATRIC" id="fig|68170.10.peg.8446"/>
<keyword evidence="8" id="KW-0964">Secreted</keyword>
<evidence type="ECO:0000256" key="2">
    <source>
        <dbReference type="ARBA" id="ARBA00022670"/>
    </source>
</evidence>
<feature type="domain" description="Peptidase M4" evidence="10">
    <location>
        <begin position="101"/>
        <end position="188"/>
    </location>
</feature>
<dbReference type="EMBL" id="JYJG01000043">
    <property type="protein sequence ID" value="KJK51111.1"/>
    <property type="molecule type" value="Genomic_DNA"/>
</dbReference>
<evidence type="ECO:0000256" key="9">
    <source>
        <dbReference type="SAM" id="MobiDB-lite"/>
    </source>
</evidence>
<feature type="domain" description="Peptidase M4 C-terminal" evidence="11">
    <location>
        <begin position="191"/>
        <end position="358"/>
    </location>
</feature>
<evidence type="ECO:0000256" key="7">
    <source>
        <dbReference type="PIRSR" id="PIRSR623612-1"/>
    </source>
</evidence>
<keyword evidence="13" id="KW-1185">Reference proteome</keyword>
<dbReference type="eggNOG" id="COG3227">
    <property type="taxonomic scope" value="Bacteria"/>
</dbReference>
<keyword evidence="4 8" id="KW-0378">Hydrolase</keyword>
<dbReference type="PANTHER" id="PTHR43579">
    <property type="match status" value="1"/>
</dbReference>
<feature type="active site" description="Proton donor" evidence="7">
    <location>
        <position position="283"/>
    </location>
</feature>
<dbReference type="GO" id="GO:0046872">
    <property type="term" value="F:metal ion binding"/>
    <property type="evidence" value="ECO:0007669"/>
    <property type="project" value="UniProtKB-UniRule"/>
</dbReference>
<evidence type="ECO:0000313" key="12">
    <source>
        <dbReference type="EMBL" id="KJK51111.1"/>
    </source>
</evidence>
<dbReference type="Gene3D" id="1.10.390.10">
    <property type="entry name" value="Neutral Protease Domain 2"/>
    <property type="match status" value="1"/>
</dbReference>
<feature type="region of interest" description="Disordered" evidence="9">
    <location>
        <begin position="85"/>
        <end position="104"/>
    </location>
</feature>
<feature type="compositionally biased region" description="Basic and acidic residues" evidence="9">
    <location>
        <begin position="85"/>
        <end position="98"/>
    </location>
</feature>
<evidence type="ECO:0000259" key="10">
    <source>
        <dbReference type="Pfam" id="PF01447"/>
    </source>
</evidence>
<dbReference type="GO" id="GO:0006508">
    <property type="term" value="P:proteolysis"/>
    <property type="evidence" value="ECO:0007669"/>
    <property type="project" value="UniProtKB-KW"/>
</dbReference>
<dbReference type="Gene3D" id="3.10.170.10">
    <property type="match status" value="1"/>
</dbReference>
<dbReference type="STRING" id="68170.GCA_000974445_04137"/>
<dbReference type="Proteomes" id="UP000033393">
    <property type="component" value="Unassembled WGS sequence"/>
</dbReference>
<dbReference type="InterPro" id="IPR052759">
    <property type="entry name" value="Metalloprotease_M4"/>
</dbReference>
<evidence type="ECO:0000256" key="4">
    <source>
        <dbReference type="ARBA" id="ARBA00022801"/>
    </source>
</evidence>
<gene>
    <name evidence="12" type="ORF">UK23_08290</name>
</gene>
<comment type="cofactor">
    <cofactor evidence="8">
        <name>Zn(2+)</name>
        <dbReference type="ChEBI" id="CHEBI:29105"/>
    </cofactor>
</comment>
<dbReference type="Pfam" id="PF01447">
    <property type="entry name" value="Peptidase_M4"/>
    <property type="match status" value="1"/>
</dbReference>
<evidence type="ECO:0000259" key="11">
    <source>
        <dbReference type="Pfam" id="PF02868"/>
    </source>
</evidence>
<keyword evidence="5 8" id="KW-0862">Zinc</keyword>
<dbReference type="GO" id="GO:0005576">
    <property type="term" value="C:extracellular region"/>
    <property type="evidence" value="ECO:0007669"/>
    <property type="project" value="UniProtKB-SubCell"/>
</dbReference>
<dbReference type="MEROPS" id="M04.024"/>
<comment type="similarity">
    <text evidence="1 8">Belongs to the peptidase M4 family.</text>
</comment>
<evidence type="ECO:0000256" key="8">
    <source>
        <dbReference type="RuleBase" id="RU366073"/>
    </source>
</evidence>
<comment type="subcellular location">
    <subcellularLocation>
        <location evidence="8">Secreted</location>
    </subcellularLocation>
</comment>
<dbReference type="InterPro" id="IPR023612">
    <property type="entry name" value="Peptidase_M4"/>
</dbReference>
<dbReference type="InterPro" id="IPR027268">
    <property type="entry name" value="Peptidase_M4/M1_CTD_sf"/>
</dbReference>
<dbReference type="InterPro" id="IPR001570">
    <property type="entry name" value="Peptidase_M4_C_domain"/>
</dbReference>
<evidence type="ECO:0000256" key="1">
    <source>
        <dbReference type="ARBA" id="ARBA00009388"/>
    </source>
</evidence>
<comment type="caution">
    <text evidence="12">The sequence shown here is derived from an EMBL/GenBank/DDBJ whole genome shotgun (WGS) entry which is preliminary data.</text>
</comment>
<protein>
    <recommendedName>
        <fullName evidence="8">Neutral metalloproteinase</fullName>
        <ecNumber evidence="8">3.4.24.-</ecNumber>
    </recommendedName>
</protein>
<dbReference type="EC" id="3.4.24.-" evidence="8"/>
<keyword evidence="2 8" id="KW-0645">Protease</keyword>
<name>A0A0F0H8C5_LENAE</name>
<evidence type="ECO:0000313" key="13">
    <source>
        <dbReference type="Proteomes" id="UP000033393"/>
    </source>
</evidence>
<keyword evidence="6 8" id="KW-0482">Metalloprotease</keyword>
<dbReference type="PANTHER" id="PTHR43579:SF1">
    <property type="entry name" value="NEUTRAL METALLOPROTEINASE"/>
    <property type="match status" value="1"/>
</dbReference>
<dbReference type="GO" id="GO:0004222">
    <property type="term" value="F:metalloendopeptidase activity"/>
    <property type="evidence" value="ECO:0007669"/>
    <property type="project" value="UniProtKB-UniRule"/>
</dbReference>
<evidence type="ECO:0000256" key="3">
    <source>
        <dbReference type="ARBA" id="ARBA00022723"/>
    </source>
</evidence>
<dbReference type="PRINTS" id="PR00730">
    <property type="entry name" value="THERMOLYSIN"/>
</dbReference>
<dbReference type="Pfam" id="PF02868">
    <property type="entry name" value="Peptidase_M4_C"/>
    <property type="match status" value="1"/>
</dbReference>
<evidence type="ECO:0000256" key="5">
    <source>
        <dbReference type="ARBA" id="ARBA00022833"/>
    </source>
</evidence>
<accession>A0A0F0H8C5</accession>
<keyword evidence="3" id="KW-0479">Metal-binding</keyword>
<reference evidence="12 13" key="1">
    <citation type="submission" date="2015-02" db="EMBL/GenBank/DDBJ databases">
        <authorList>
            <person name="Ju K.-S."/>
            <person name="Doroghazi J.R."/>
            <person name="Metcalf W."/>
        </authorList>
    </citation>
    <scope>NUCLEOTIDE SEQUENCE [LARGE SCALE GENOMIC DNA]</scope>
    <source>
        <strain evidence="12 13">NRRL B-16140</strain>
    </source>
</reference>
<organism evidence="12 13">
    <name type="scientific">Lentzea aerocolonigenes</name>
    <name type="common">Lechevalieria aerocolonigenes</name>
    <name type="synonym">Saccharothrix aerocolonigenes</name>
    <dbReference type="NCBI Taxonomy" id="68170"/>
    <lineage>
        <taxon>Bacteria</taxon>
        <taxon>Bacillati</taxon>
        <taxon>Actinomycetota</taxon>
        <taxon>Actinomycetes</taxon>
        <taxon>Pseudonocardiales</taxon>
        <taxon>Pseudonocardiaceae</taxon>
        <taxon>Lentzea</taxon>
    </lineage>
</organism>
<dbReference type="AlphaFoldDB" id="A0A0F0H8C5"/>
<dbReference type="InterPro" id="IPR013856">
    <property type="entry name" value="Peptidase_M4_domain"/>
</dbReference>
<feature type="active site" evidence="7">
    <location>
        <position position="181"/>
    </location>
</feature>
<dbReference type="SUPFAM" id="SSF55486">
    <property type="entry name" value="Metalloproteases ('zincins'), catalytic domain"/>
    <property type="match status" value="1"/>
</dbReference>